<evidence type="ECO:0000313" key="1">
    <source>
        <dbReference type="EMBL" id="TRW43703.1"/>
    </source>
</evidence>
<dbReference type="SUPFAM" id="SSF82171">
    <property type="entry name" value="DPP6 N-terminal domain-like"/>
    <property type="match status" value="1"/>
</dbReference>
<dbReference type="AlphaFoldDB" id="A0A552WMH0"/>
<dbReference type="Gene3D" id="2.120.10.30">
    <property type="entry name" value="TolB, C-terminal domain"/>
    <property type="match status" value="1"/>
</dbReference>
<sequence length="337" mass="36426">MRWRPSKSVLTLSLFTALVIVAVGWYGFHTWRTYHDASDTAAPIAQESLSNVDKAPRIVFRNTAPGASYGHVAVVPLGDPAGPRAVTPVVCDRVDAVDGASSCLRTKRGILTSYEAQLLDRSWRQVRSWPLAGIPNRTRLSRDGELVATTTFVTGHTYAQTGFSTHTEISRADGESYGNIEEFTLSVDGAPIAPVDRNIWGVTFADATTFYATAASATLGKTWLVRGDLEARTLAAVRENAECPSLSPDGARVAYKKDTGSRFWAIAVTDLASGKETTLGESRSVDDQIEWLDDDTVLYGLPRVDEPGVTDVWSIGVKAGAEPTLLIPQAWSPAVVR</sequence>
<keyword evidence="2" id="KW-1185">Reference proteome</keyword>
<proteinExistence type="predicted"/>
<evidence type="ECO:0000313" key="2">
    <source>
        <dbReference type="Proteomes" id="UP000318693"/>
    </source>
</evidence>
<name>A0A552WMH0_9MICO</name>
<accession>A0A552WMH0</accession>
<dbReference type="Proteomes" id="UP000318693">
    <property type="component" value="Unassembled WGS sequence"/>
</dbReference>
<protein>
    <recommendedName>
        <fullName evidence="3">WD40 repeat protein</fullName>
    </recommendedName>
</protein>
<dbReference type="InterPro" id="IPR011042">
    <property type="entry name" value="6-blade_b-propeller_TolB-like"/>
</dbReference>
<gene>
    <name evidence="1" type="ORF">FJ693_16605</name>
</gene>
<dbReference type="EMBL" id="VJXR01000069">
    <property type="protein sequence ID" value="TRW43703.1"/>
    <property type="molecule type" value="Genomic_DNA"/>
</dbReference>
<organism evidence="1 2">
    <name type="scientific">Georgenia yuyongxinii</name>
    <dbReference type="NCBI Taxonomy" id="2589797"/>
    <lineage>
        <taxon>Bacteria</taxon>
        <taxon>Bacillati</taxon>
        <taxon>Actinomycetota</taxon>
        <taxon>Actinomycetes</taxon>
        <taxon>Micrococcales</taxon>
        <taxon>Bogoriellaceae</taxon>
        <taxon>Georgenia</taxon>
    </lineage>
</organism>
<evidence type="ECO:0008006" key="3">
    <source>
        <dbReference type="Google" id="ProtNLM"/>
    </source>
</evidence>
<comment type="caution">
    <text evidence="1">The sequence shown here is derived from an EMBL/GenBank/DDBJ whole genome shotgun (WGS) entry which is preliminary data.</text>
</comment>
<reference evidence="1 2" key="1">
    <citation type="submission" date="2019-07" db="EMBL/GenBank/DDBJ databases">
        <title>Georgenia wutianyii sp. nov. and Georgenia *** sp. nov. isolated from plateau pika (Ochotona curzoniae) in the Qinghai-Tibet plateau of China.</title>
        <authorList>
            <person name="Tian Z."/>
        </authorList>
    </citation>
    <scope>NUCLEOTIDE SEQUENCE [LARGE SCALE GENOMIC DNA]</scope>
    <source>
        <strain evidence="1 2">Z446</strain>
    </source>
</reference>